<name>A0A9W4SYG1_9GLOM</name>
<comment type="caution">
    <text evidence="1">The sequence shown here is derived from an EMBL/GenBank/DDBJ whole genome shotgun (WGS) entry which is preliminary data.</text>
</comment>
<keyword evidence="2" id="KW-1185">Reference proteome</keyword>
<evidence type="ECO:0000313" key="2">
    <source>
        <dbReference type="Proteomes" id="UP001153678"/>
    </source>
</evidence>
<proteinExistence type="predicted"/>
<dbReference type="Proteomes" id="UP001153678">
    <property type="component" value="Unassembled WGS sequence"/>
</dbReference>
<evidence type="ECO:0000313" key="1">
    <source>
        <dbReference type="EMBL" id="CAI2186055.1"/>
    </source>
</evidence>
<organism evidence="1 2">
    <name type="scientific">Funneliformis geosporum</name>
    <dbReference type="NCBI Taxonomy" id="1117311"/>
    <lineage>
        <taxon>Eukaryota</taxon>
        <taxon>Fungi</taxon>
        <taxon>Fungi incertae sedis</taxon>
        <taxon>Mucoromycota</taxon>
        <taxon>Glomeromycotina</taxon>
        <taxon>Glomeromycetes</taxon>
        <taxon>Glomerales</taxon>
        <taxon>Glomeraceae</taxon>
        <taxon>Funneliformis</taxon>
    </lineage>
</organism>
<dbReference type="AlphaFoldDB" id="A0A9W4SYG1"/>
<gene>
    <name evidence="1" type="ORF">FWILDA_LOCUS12384</name>
</gene>
<feature type="non-terminal residue" evidence="1">
    <location>
        <position position="159"/>
    </location>
</feature>
<protein>
    <submittedName>
        <fullName evidence="1">16286_t:CDS:1</fullName>
    </submittedName>
</protein>
<accession>A0A9W4SYG1</accession>
<reference evidence="1" key="1">
    <citation type="submission" date="2022-08" db="EMBL/GenBank/DDBJ databases">
        <authorList>
            <person name="Kallberg Y."/>
            <person name="Tangrot J."/>
            <person name="Rosling A."/>
        </authorList>
    </citation>
    <scope>NUCLEOTIDE SEQUENCE</scope>
    <source>
        <strain evidence="1">Wild A</strain>
    </source>
</reference>
<sequence>REGVDDKCPYARDKRNEHKVNCMCFVKNLDMVSEQNNLIDQEQIINTRKETWDSLFLFPYQETKQKFTEYCQGLNNQVAGLIESYRAYFTEVEFRQVEGFKDLLRQLNTQPMFLTDREDELFASDSEKMLEGRINYGLAMRFFWKWTNLVAKNGVQAEE</sequence>
<dbReference type="EMBL" id="CAMKVN010003988">
    <property type="protein sequence ID" value="CAI2186055.1"/>
    <property type="molecule type" value="Genomic_DNA"/>
</dbReference>